<feature type="region of interest" description="Disordered" evidence="1">
    <location>
        <begin position="507"/>
        <end position="535"/>
    </location>
</feature>
<feature type="region of interest" description="Disordered" evidence="1">
    <location>
        <begin position="223"/>
        <end position="302"/>
    </location>
</feature>
<dbReference type="GO" id="GO:0016887">
    <property type="term" value="F:ATP hydrolysis activity"/>
    <property type="evidence" value="ECO:0007669"/>
    <property type="project" value="InterPro"/>
</dbReference>
<feature type="compositionally biased region" description="Polar residues" evidence="1">
    <location>
        <begin position="136"/>
        <end position="146"/>
    </location>
</feature>
<accession>A0A9P9ENC8</accession>
<evidence type="ECO:0000259" key="2">
    <source>
        <dbReference type="Pfam" id="PF00004"/>
    </source>
</evidence>
<evidence type="ECO:0000313" key="4">
    <source>
        <dbReference type="Proteomes" id="UP000738349"/>
    </source>
</evidence>
<feature type="region of interest" description="Disordered" evidence="1">
    <location>
        <begin position="424"/>
        <end position="447"/>
    </location>
</feature>
<dbReference type="Proteomes" id="UP000738349">
    <property type="component" value="Unassembled WGS sequence"/>
</dbReference>
<dbReference type="AlphaFoldDB" id="A0A9P9ENC8"/>
<organism evidence="3 4">
    <name type="scientific">Dactylonectria macrodidyma</name>
    <dbReference type="NCBI Taxonomy" id="307937"/>
    <lineage>
        <taxon>Eukaryota</taxon>
        <taxon>Fungi</taxon>
        <taxon>Dikarya</taxon>
        <taxon>Ascomycota</taxon>
        <taxon>Pezizomycotina</taxon>
        <taxon>Sordariomycetes</taxon>
        <taxon>Hypocreomycetidae</taxon>
        <taxon>Hypocreales</taxon>
        <taxon>Nectriaceae</taxon>
        <taxon>Dactylonectria</taxon>
    </lineage>
</organism>
<dbReference type="Gene3D" id="3.40.50.300">
    <property type="entry name" value="P-loop containing nucleotide triphosphate hydrolases"/>
    <property type="match status" value="1"/>
</dbReference>
<dbReference type="GO" id="GO:0005634">
    <property type="term" value="C:nucleus"/>
    <property type="evidence" value="ECO:0007669"/>
    <property type="project" value="TreeGrafter"/>
</dbReference>
<dbReference type="GO" id="GO:0003677">
    <property type="term" value="F:DNA binding"/>
    <property type="evidence" value="ECO:0007669"/>
    <property type="project" value="TreeGrafter"/>
</dbReference>
<feature type="region of interest" description="Disordered" evidence="1">
    <location>
        <begin position="1163"/>
        <end position="1186"/>
    </location>
</feature>
<proteinExistence type="predicted"/>
<dbReference type="InterPro" id="IPR027417">
    <property type="entry name" value="P-loop_NTPase"/>
</dbReference>
<feature type="region of interest" description="Disordered" evidence="1">
    <location>
        <begin position="33"/>
        <end position="211"/>
    </location>
</feature>
<comment type="caution">
    <text evidence="3">The sequence shown here is derived from an EMBL/GenBank/DDBJ whole genome shotgun (WGS) entry which is preliminary data.</text>
</comment>
<evidence type="ECO:0000313" key="3">
    <source>
        <dbReference type="EMBL" id="KAH7140818.1"/>
    </source>
</evidence>
<dbReference type="PANTHER" id="PTHR23389">
    <property type="entry name" value="CHROMOSOME TRANSMISSION FIDELITY FACTOR 18"/>
    <property type="match status" value="1"/>
</dbReference>
<feature type="compositionally biased region" description="Basic residues" evidence="1">
    <location>
        <begin position="230"/>
        <end position="239"/>
    </location>
</feature>
<protein>
    <recommendedName>
        <fullName evidence="2">ATPase AAA-type core domain-containing protein</fullName>
    </recommendedName>
</protein>
<keyword evidence="4" id="KW-1185">Reference proteome</keyword>
<name>A0A9P9ENC8_9HYPO</name>
<dbReference type="SUPFAM" id="SSF52540">
    <property type="entry name" value="P-loop containing nucleoside triphosphate hydrolases"/>
    <property type="match status" value="1"/>
</dbReference>
<feature type="compositionally biased region" description="Basic and acidic residues" evidence="1">
    <location>
        <begin position="198"/>
        <end position="210"/>
    </location>
</feature>
<dbReference type="InterPro" id="IPR003959">
    <property type="entry name" value="ATPase_AAA_core"/>
</dbReference>
<dbReference type="EMBL" id="JAGMUV010000011">
    <property type="protein sequence ID" value="KAH7140818.1"/>
    <property type="molecule type" value="Genomic_DNA"/>
</dbReference>
<gene>
    <name evidence="3" type="ORF">EDB81DRAFT_65402</name>
</gene>
<dbReference type="PANTHER" id="PTHR23389:SF21">
    <property type="entry name" value="ATPASE FAMILY AAA DOMAIN-CONTAINING PROTEIN 5"/>
    <property type="match status" value="1"/>
</dbReference>
<feature type="compositionally biased region" description="Polar residues" evidence="1">
    <location>
        <begin position="281"/>
        <end position="291"/>
    </location>
</feature>
<dbReference type="GO" id="GO:0005524">
    <property type="term" value="F:ATP binding"/>
    <property type="evidence" value="ECO:0007669"/>
    <property type="project" value="InterPro"/>
</dbReference>
<feature type="domain" description="ATPase AAA-type core" evidence="2">
    <location>
        <begin position="593"/>
        <end position="751"/>
    </location>
</feature>
<sequence>MGSVLVAAMVQEGVAELPAKKFHPFFSKPIPALAAQSDSPIEDTPQLDTTQSDTSHSDSDSSKNQRKRRNTDSSAARGDREGKKARRNRKSDSLSNSSTVITPHCDSQLVDEAFPEHVASDFPTPPLSDISIRPADQTTQPATSLQRPDVKTHAEPTSSLTPPKARKVLKWNPKTGTLGSPPKPKPADTPTRLVRIKYGRDETNRKEMGDKISQILDGEILFPLTPTKPRAPRAPRKSKNLGVKQATSSQTTHPFFGGKLKKLEPPVTRNTNAVTEKPRSSKNSVFISSPFSPKKARSSFTIPLGKAPQFGIKSGGTREPGALHPLWPAKDMSHIRGSDNPIHCANSLNFDKPPKKSKGQVVNVRSNESVLDGHCGSLNLDGLRKSLPRNTDHFEPAPKELRIPKRHFESGRKLQGRVRPELRTYKVEDMDESQDESDNKTKRTHPAISRLYGALETNLSAYDKSTCETQSWAQKYAPATASEVLQAGKEAFLLKEWLQTLRVQSVGTGATDSNGKGKGKSESAPRKKRKKDKLDGFIVDSDEEANFMDEISEDEDDWAPAGSGVVKKTVIRSGDAAAKGSKDQGRLTNAAVVSGPHGSGKTAAVYAVAKELGFEIFEINSGSRRSGRDLLERVGDMTRNHLVQHHTDQATEGDEEDAVSKELKSGKQGMMTAFFKPKPMAVSNKPMTKRMEKNIEPGKQSAPRNQKQSLILLEEVDVLYEEDKHFWATLMGMIEQSKRPFIMTCNDESLVPLQSLSLHGIFRFSPPPTPLAVDLCILVAANEGHLLNRPTVDALYKCRSNDLRATLTELNYWCQIGVGDRRGGFDWFVLRWPKGKDLDENGDVIRVISEGTYCKGMGWLGRDLIATCPNQLESEEEAMRQSWDSWKLDIGDWNNSMNLDLWAQNVSNVTTDAGQRLDALAAYDDFCDAMSCADLLSSGGFGTMFKETLDSTLPELPTKSRDDFIIGRRLLEVDLKATPCSPHVALSMSLKSFARNNLLQSVPALEQTGQCTTLGPVNESQAISMLHTSFDYAPTQLTRLDLAFAFDPIAVSEKAIASTHLDPSVFDRTKNLIVLDVAPWVRGIVEFDHQLMLERVKLSNLISEGGKRKRMRTTRSAYSALEGGERRATRRERYFGDVLNTESVRRTAGKDWNLALEAAITAKAPKETTENLPSSPVSGEDESGDI</sequence>
<reference evidence="3" key="1">
    <citation type="journal article" date="2021" name="Nat. Commun.">
        <title>Genetic determinants of endophytism in the Arabidopsis root mycobiome.</title>
        <authorList>
            <person name="Mesny F."/>
            <person name="Miyauchi S."/>
            <person name="Thiergart T."/>
            <person name="Pickel B."/>
            <person name="Atanasova L."/>
            <person name="Karlsson M."/>
            <person name="Huettel B."/>
            <person name="Barry K.W."/>
            <person name="Haridas S."/>
            <person name="Chen C."/>
            <person name="Bauer D."/>
            <person name="Andreopoulos W."/>
            <person name="Pangilinan J."/>
            <person name="LaButti K."/>
            <person name="Riley R."/>
            <person name="Lipzen A."/>
            <person name="Clum A."/>
            <person name="Drula E."/>
            <person name="Henrissat B."/>
            <person name="Kohler A."/>
            <person name="Grigoriev I.V."/>
            <person name="Martin F.M."/>
            <person name="Hacquard S."/>
        </authorList>
    </citation>
    <scope>NUCLEOTIDE SEQUENCE</scope>
    <source>
        <strain evidence="3">MPI-CAGE-AT-0147</strain>
    </source>
</reference>
<evidence type="ECO:0000256" key="1">
    <source>
        <dbReference type="SAM" id="MobiDB-lite"/>
    </source>
</evidence>
<dbReference type="Pfam" id="PF00004">
    <property type="entry name" value="AAA"/>
    <property type="match status" value="1"/>
</dbReference>
<dbReference type="OrthoDB" id="9996895at2759"/>